<evidence type="ECO:0000256" key="1">
    <source>
        <dbReference type="ARBA" id="ARBA00006328"/>
    </source>
</evidence>
<keyword evidence="2" id="KW-0521">NADP</keyword>
<evidence type="ECO:0000256" key="4">
    <source>
        <dbReference type="SAM" id="MobiDB-lite"/>
    </source>
</evidence>
<evidence type="ECO:0000256" key="2">
    <source>
        <dbReference type="ARBA" id="ARBA00022857"/>
    </source>
</evidence>
<dbReference type="Gene3D" id="3.90.25.10">
    <property type="entry name" value="UDP-galactose 4-epimerase, domain 1"/>
    <property type="match status" value="1"/>
</dbReference>
<dbReference type="Proteomes" id="UP001283361">
    <property type="component" value="Unassembled WGS sequence"/>
</dbReference>
<proteinExistence type="inferred from homology"/>
<dbReference type="SUPFAM" id="SSF51735">
    <property type="entry name" value="NAD(P)-binding Rossmann-fold domains"/>
    <property type="match status" value="1"/>
</dbReference>
<keyword evidence="7" id="KW-1185">Reference proteome</keyword>
<gene>
    <name evidence="6" type="ORF">RRG08_051743</name>
</gene>
<dbReference type="Pfam" id="PF05368">
    <property type="entry name" value="NmrA"/>
    <property type="match status" value="1"/>
</dbReference>
<feature type="compositionally biased region" description="Polar residues" evidence="4">
    <location>
        <begin position="26"/>
        <end position="36"/>
    </location>
</feature>
<evidence type="ECO:0000313" key="7">
    <source>
        <dbReference type="Proteomes" id="UP001283361"/>
    </source>
</evidence>
<protein>
    <recommendedName>
        <fullName evidence="3">NmrA-like family domain-containing protein 1</fullName>
    </recommendedName>
</protein>
<name>A0AAE1BAX2_9GAST</name>
<accession>A0AAE1BAX2</accession>
<dbReference type="InterPro" id="IPR008030">
    <property type="entry name" value="NmrA-like"/>
</dbReference>
<reference evidence="6" key="1">
    <citation type="journal article" date="2023" name="G3 (Bethesda)">
        <title>A reference genome for the long-term kleptoplast-retaining sea slug Elysia crispata morphotype clarki.</title>
        <authorList>
            <person name="Eastman K.E."/>
            <person name="Pendleton A.L."/>
            <person name="Shaikh M.A."/>
            <person name="Suttiyut T."/>
            <person name="Ogas R."/>
            <person name="Tomko P."/>
            <person name="Gavelis G."/>
            <person name="Widhalm J.R."/>
            <person name="Wisecaver J.H."/>
        </authorList>
    </citation>
    <scope>NUCLEOTIDE SEQUENCE</scope>
    <source>
        <strain evidence="6">ECLA1</strain>
    </source>
</reference>
<dbReference type="InterPro" id="IPR051164">
    <property type="entry name" value="NmrA-like_oxidored"/>
</dbReference>
<evidence type="ECO:0000313" key="6">
    <source>
        <dbReference type="EMBL" id="KAK3802989.1"/>
    </source>
</evidence>
<dbReference type="PANTHER" id="PTHR42748">
    <property type="entry name" value="NITROGEN METABOLITE REPRESSION PROTEIN NMRA FAMILY MEMBER"/>
    <property type="match status" value="1"/>
</dbReference>
<sequence>MASSAVASSQPAMKVQAVGGKISTSKLEQTSGSTLKSAAAPAPASRGGARAGGGAGGGGAARVEGVGQAYKAIGNLGKRQSESLMDVTIIKNKSGGGCGGGAADGMNSVAEVAGPPAIDEEMGGASPDVGESRHNSVGHDAGGQAEEDVQVIDQQYDDYFRSASRGSEIFSKIKGKGLGNKFKRCLKKMGCGTSQMSNIEETLPVVVIGATGTVGGAVARALLKDHRFTVRAVTRTPSTDQARALAEEGAVVVAADLNDTRSLCRVMDGAAGVFLTTNFWEHLSKQREIAHGMNAVDAAVMSNVHHFIMHGSDPTGPDEPKCGYMDAKAAIEVYLRETTLPFTVVKLPFLYENITSFFKPHLISPGLYTLPIPMESVPLDIMALQDIARCVVNIFLRPKNHMFRAVSLTGERMTVQCMADHLNKLFDDRTITYVKITPPDFAGFDFQGSQDIAAMFTFLQKASPRDTRVTRRIFHSVTIFDKWAVENKDKLLAAMRGDDDTPR</sequence>
<feature type="compositionally biased region" description="Low complexity" evidence="4">
    <location>
        <begin position="37"/>
        <end position="48"/>
    </location>
</feature>
<feature type="domain" description="NmrA-like" evidence="5">
    <location>
        <begin position="205"/>
        <end position="462"/>
    </location>
</feature>
<dbReference type="CDD" id="cd05251">
    <property type="entry name" value="NmrA_like_SDR_a"/>
    <property type="match status" value="1"/>
</dbReference>
<evidence type="ECO:0000259" key="5">
    <source>
        <dbReference type="Pfam" id="PF05368"/>
    </source>
</evidence>
<dbReference type="InterPro" id="IPR036291">
    <property type="entry name" value="NAD(P)-bd_dom_sf"/>
</dbReference>
<evidence type="ECO:0000256" key="3">
    <source>
        <dbReference type="ARBA" id="ARBA00040296"/>
    </source>
</evidence>
<dbReference type="AlphaFoldDB" id="A0AAE1BAX2"/>
<feature type="region of interest" description="Disordered" evidence="4">
    <location>
        <begin position="26"/>
        <end position="60"/>
    </location>
</feature>
<dbReference type="Gene3D" id="3.40.50.720">
    <property type="entry name" value="NAD(P)-binding Rossmann-like Domain"/>
    <property type="match status" value="1"/>
</dbReference>
<dbReference type="GO" id="GO:0005634">
    <property type="term" value="C:nucleus"/>
    <property type="evidence" value="ECO:0007669"/>
    <property type="project" value="TreeGrafter"/>
</dbReference>
<feature type="compositionally biased region" description="Gly residues" evidence="4">
    <location>
        <begin position="49"/>
        <end position="60"/>
    </location>
</feature>
<dbReference type="EMBL" id="JAWDGP010000204">
    <property type="protein sequence ID" value="KAK3802989.1"/>
    <property type="molecule type" value="Genomic_DNA"/>
</dbReference>
<organism evidence="6 7">
    <name type="scientific">Elysia crispata</name>
    <name type="common">lettuce slug</name>
    <dbReference type="NCBI Taxonomy" id="231223"/>
    <lineage>
        <taxon>Eukaryota</taxon>
        <taxon>Metazoa</taxon>
        <taxon>Spiralia</taxon>
        <taxon>Lophotrochozoa</taxon>
        <taxon>Mollusca</taxon>
        <taxon>Gastropoda</taxon>
        <taxon>Heterobranchia</taxon>
        <taxon>Euthyneura</taxon>
        <taxon>Panpulmonata</taxon>
        <taxon>Sacoglossa</taxon>
        <taxon>Placobranchoidea</taxon>
        <taxon>Plakobranchidae</taxon>
        <taxon>Elysia</taxon>
    </lineage>
</organism>
<comment type="caution">
    <text evidence="6">The sequence shown here is derived from an EMBL/GenBank/DDBJ whole genome shotgun (WGS) entry which is preliminary data.</text>
</comment>
<comment type="similarity">
    <text evidence="1">Belongs to the NmrA-type oxidoreductase family.</text>
</comment>
<dbReference type="PANTHER" id="PTHR42748:SF7">
    <property type="entry name" value="NMRA LIKE REDOX SENSOR 1-RELATED"/>
    <property type="match status" value="1"/>
</dbReference>